<proteinExistence type="predicted"/>
<protein>
    <submittedName>
        <fullName evidence="1">Uncharacterized protein</fullName>
    </submittedName>
</protein>
<name>A0A3P7WFU3_HAEPC</name>
<evidence type="ECO:0000313" key="2">
    <source>
        <dbReference type="Proteomes" id="UP000268014"/>
    </source>
</evidence>
<reference evidence="1 2" key="1">
    <citation type="submission" date="2018-11" db="EMBL/GenBank/DDBJ databases">
        <authorList>
            <consortium name="Pathogen Informatics"/>
        </authorList>
    </citation>
    <scope>NUCLEOTIDE SEQUENCE [LARGE SCALE GENOMIC DNA]</scope>
    <source>
        <strain evidence="1 2">MHpl1</strain>
    </source>
</reference>
<keyword evidence="2" id="KW-1185">Reference proteome</keyword>
<sequence>MWTPLRSFNFQMLFQNEMASWAMYSSPICSLRKIWY</sequence>
<gene>
    <name evidence="1" type="ORF">HPLM_LOCUS16437</name>
</gene>
<dbReference type="AlphaFoldDB" id="A0A3P7WFU3"/>
<dbReference type="EMBL" id="UZAF01019422">
    <property type="protein sequence ID" value="VDO59940.1"/>
    <property type="molecule type" value="Genomic_DNA"/>
</dbReference>
<accession>A0A3P7WFU3</accession>
<organism evidence="1 2">
    <name type="scientific">Haemonchus placei</name>
    <name type="common">Barber's pole worm</name>
    <dbReference type="NCBI Taxonomy" id="6290"/>
    <lineage>
        <taxon>Eukaryota</taxon>
        <taxon>Metazoa</taxon>
        <taxon>Ecdysozoa</taxon>
        <taxon>Nematoda</taxon>
        <taxon>Chromadorea</taxon>
        <taxon>Rhabditida</taxon>
        <taxon>Rhabditina</taxon>
        <taxon>Rhabditomorpha</taxon>
        <taxon>Strongyloidea</taxon>
        <taxon>Trichostrongylidae</taxon>
        <taxon>Haemonchus</taxon>
    </lineage>
</organism>
<evidence type="ECO:0000313" key="1">
    <source>
        <dbReference type="EMBL" id="VDO59940.1"/>
    </source>
</evidence>
<dbReference type="Proteomes" id="UP000268014">
    <property type="component" value="Unassembled WGS sequence"/>
</dbReference>